<keyword evidence="3" id="KW-0963">Cytoplasm</keyword>
<gene>
    <name evidence="5" type="primary">tusD</name>
    <name evidence="5" type="ORF">DM558_01010</name>
</gene>
<comment type="similarity">
    <text evidence="2">Belongs to the DsrE/TusD family.</text>
</comment>
<comment type="subcellular location">
    <subcellularLocation>
        <location evidence="1">Cytoplasm</location>
    </subcellularLocation>
</comment>
<dbReference type="GO" id="GO:1990228">
    <property type="term" value="C:sulfurtransferase complex"/>
    <property type="evidence" value="ECO:0007669"/>
    <property type="project" value="TreeGrafter"/>
</dbReference>
<dbReference type="EMBL" id="CP029822">
    <property type="protein sequence ID" value="AZS49443.1"/>
    <property type="molecule type" value="Genomic_DNA"/>
</dbReference>
<dbReference type="NCBIfam" id="NF001237">
    <property type="entry name" value="PRK00207.1"/>
    <property type="match status" value="1"/>
</dbReference>
<dbReference type="GO" id="GO:0002143">
    <property type="term" value="P:tRNA wobble position uridine thiolation"/>
    <property type="evidence" value="ECO:0007669"/>
    <property type="project" value="TreeGrafter"/>
</dbReference>
<dbReference type="InterPro" id="IPR017463">
    <property type="entry name" value="Sulphur_relay_TusD/DsrE"/>
</dbReference>
<evidence type="ECO:0000313" key="5">
    <source>
        <dbReference type="EMBL" id="AZS49443.1"/>
    </source>
</evidence>
<keyword evidence="6" id="KW-1185">Reference proteome</keyword>
<dbReference type="PANTHER" id="PTHR34874:SF3">
    <property type="entry name" value="SULFURTRANSFERASE TUSD"/>
    <property type="match status" value="1"/>
</dbReference>
<evidence type="ECO:0000256" key="2">
    <source>
        <dbReference type="ARBA" id="ARBA00007067"/>
    </source>
</evidence>
<dbReference type="GO" id="GO:0016783">
    <property type="term" value="F:sulfurtransferase activity"/>
    <property type="evidence" value="ECO:0007669"/>
    <property type="project" value="InterPro"/>
</dbReference>
<dbReference type="InterPro" id="IPR027396">
    <property type="entry name" value="DsrEFH-like"/>
</dbReference>
<evidence type="ECO:0000313" key="6">
    <source>
        <dbReference type="Proteomes" id="UP000273143"/>
    </source>
</evidence>
<proteinExistence type="inferred from homology"/>
<dbReference type="Proteomes" id="UP000273143">
    <property type="component" value="Chromosome"/>
</dbReference>
<dbReference type="GO" id="GO:0097163">
    <property type="term" value="F:sulfur carrier activity"/>
    <property type="evidence" value="ECO:0007669"/>
    <property type="project" value="TreeGrafter"/>
</dbReference>
<sequence>MKFTIAIYAPPQTPASRRALRFSQEVLASKHDIVRLFFYHDGIYNAINSLVIPQDELDTHKEWQSFIEENKLDAVVCIAAALRRGQLDATETKRYKKVATSITPPWQLAGLGQLHEAIQDSDRFITFAGDA</sequence>
<dbReference type="KEGG" id="emo:DM558_01010"/>
<keyword evidence="4 5" id="KW-0808">Transferase</keyword>
<dbReference type="AlphaFoldDB" id="A0A3Q9JH98"/>
<accession>A0A3Q9JH98</accession>
<dbReference type="RefSeq" id="WP_127161656.1">
    <property type="nucleotide sequence ID" value="NZ_CP029822.1"/>
</dbReference>
<organism evidence="5 6">
    <name type="scientific">Entomomonas moraniae</name>
    <dbReference type="NCBI Taxonomy" id="2213226"/>
    <lineage>
        <taxon>Bacteria</taxon>
        <taxon>Pseudomonadati</taxon>
        <taxon>Pseudomonadota</taxon>
        <taxon>Gammaproteobacteria</taxon>
        <taxon>Pseudomonadales</taxon>
        <taxon>Pseudomonadaceae</taxon>
        <taxon>Entomomonas</taxon>
    </lineage>
</organism>
<name>A0A3Q9JH98_9GAMM</name>
<reference evidence="6" key="1">
    <citation type="submission" date="2018-06" db="EMBL/GenBank/DDBJ databases">
        <title>Complete genome of Pseudomonas insecticola strain QZS01.</title>
        <authorList>
            <person name="Wang J."/>
            <person name="Su Q."/>
        </authorList>
    </citation>
    <scope>NUCLEOTIDE SEQUENCE [LARGE SCALE GENOMIC DNA]</scope>
    <source>
        <strain evidence="6">QZS01</strain>
    </source>
</reference>
<dbReference type="PANTHER" id="PTHR34874">
    <property type="entry name" value="PROTEIN YCHN"/>
    <property type="match status" value="1"/>
</dbReference>
<evidence type="ECO:0000256" key="1">
    <source>
        <dbReference type="ARBA" id="ARBA00004496"/>
    </source>
</evidence>
<dbReference type="NCBIfam" id="TIGR03012">
    <property type="entry name" value="sulf_tusD_dsrE"/>
    <property type="match status" value="1"/>
</dbReference>
<evidence type="ECO:0000256" key="4">
    <source>
        <dbReference type="ARBA" id="ARBA00022679"/>
    </source>
</evidence>
<dbReference type="SUPFAM" id="SSF75169">
    <property type="entry name" value="DsrEFH-like"/>
    <property type="match status" value="1"/>
</dbReference>
<dbReference type="InterPro" id="IPR003787">
    <property type="entry name" value="Sulphur_relay_DsrE/F-like"/>
</dbReference>
<evidence type="ECO:0000256" key="3">
    <source>
        <dbReference type="ARBA" id="ARBA00022490"/>
    </source>
</evidence>
<dbReference type="Gene3D" id="3.40.1260.10">
    <property type="entry name" value="DsrEFH-like"/>
    <property type="match status" value="1"/>
</dbReference>
<dbReference type="Pfam" id="PF02635">
    <property type="entry name" value="DsrE"/>
    <property type="match status" value="1"/>
</dbReference>
<protein>
    <submittedName>
        <fullName evidence="5">Sulfurtransferase complex subunit TusD</fullName>
    </submittedName>
</protein>